<reference evidence="2" key="1">
    <citation type="submission" date="2020-07" db="EMBL/GenBank/DDBJ databases">
        <title>Huge and variable diversity of episymbiotic CPR bacteria and DPANN archaea in groundwater ecosystems.</title>
        <authorList>
            <person name="He C.Y."/>
            <person name="Keren R."/>
            <person name="Whittaker M."/>
            <person name="Farag I.F."/>
            <person name="Doudna J."/>
            <person name="Cate J.H.D."/>
            <person name="Banfield J.F."/>
        </authorList>
    </citation>
    <scope>NUCLEOTIDE SEQUENCE</scope>
    <source>
        <strain evidence="2">NC_groundwater_1664_Pr3_B-0.1um_52_9</strain>
    </source>
</reference>
<evidence type="ECO:0000313" key="2">
    <source>
        <dbReference type="EMBL" id="MBI5252376.1"/>
    </source>
</evidence>
<organism evidence="2 3">
    <name type="scientific">Desulfomonile tiedjei</name>
    <dbReference type="NCBI Taxonomy" id="2358"/>
    <lineage>
        <taxon>Bacteria</taxon>
        <taxon>Pseudomonadati</taxon>
        <taxon>Thermodesulfobacteriota</taxon>
        <taxon>Desulfomonilia</taxon>
        <taxon>Desulfomonilales</taxon>
        <taxon>Desulfomonilaceae</taxon>
        <taxon>Desulfomonile</taxon>
    </lineage>
</organism>
<keyword evidence="1" id="KW-0812">Transmembrane</keyword>
<keyword evidence="1" id="KW-0472">Membrane</keyword>
<dbReference type="Proteomes" id="UP000807825">
    <property type="component" value="Unassembled WGS sequence"/>
</dbReference>
<feature type="transmembrane region" description="Helical" evidence="1">
    <location>
        <begin position="20"/>
        <end position="44"/>
    </location>
</feature>
<protein>
    <submittedName>
        <fullName evidence="2">Uncharacterized protein</fullName>
    </submittedName>
</protein>
<proteinExistence type="predicted"/>
<feature type="transmembrane region" description="Helical" evidence="1">
    <location>
        <begin position="56"/>
        <end position="77"/>
    </location>
</feature>
<evidence type="ECO:0000256" key="1">
    <source>
        <dbReference type="SAM" id="Phobius"/>
    </source>
</evidence>
<dbReference type="EMBL" id="JACRDE010000600">
    <property type="protein sequence ID" value="MBI5252376.1"/>
    <property type="molecule type" value="Genomic_DNA"/>
</dbReference>
<comment type="caution">
    <text evidence="2">The sequence shown here is derived from an EMBL/GenBank/DDBJ whole genome shotgun (WGS) entry which is preliminary data.</text>
</comment>
<feature type="transmembrane region" description="Helical" evidence="1">
    <location>
        <begin position="119"/>
        <end position="141"/>
    </location>
</feature>
<accession>A0A9D6Z8R6</accession>
<keyword evidence="1" id="KW-1133">Transmembrane helix</keyword>
<gene>
    <name evidence="2" type="ORF">HY912_23015</name>
</gene>
<sequence length="149" mass="17298">MSEQKSWPQWFPQRRFDLDFPLALWFAGLWFYLKSFLYLCYVYMLGTEPLPYDQWMWIEIGYFAAGIIPSLLLGLALWNGKKNLVWLAVAFLIIDTPMLTFHVLRLAHAGFLDSGLTKFLEFGSLGLNFVSLGWLIGYLSIGKTESTRR</sequence>
<name>A0A9D6Z8R6_9BACT</name>
<dbReference type="AlphaFoldDB" id="A0A9D6Z8R6"/>
<feature type="transmembrane region" description="Helical" evidence="1">
    <location>
        <begin position="84"/>
        <end position="107"/>
    </location>
</feature>
<evidence type="ECO:0000313" key="3">
    <source>
        <dbReference type="Proteomes" id="UP000807825"/>
    </source>
</evidence>